<name>A0ACB7T4D0_HYAAI</name>
<dbReference type="EMBL" id="CM023482">
    <property type="protein sequence ID" value="KAH6940252.1"/>
    <property type="molecule type" value="Genomic_DNA"/>
</dbReference>
<gene>
    <name evidence="1" type="ORF">HPB50_026448</name>
</gene>
<evidence type="ECO:0000313" key="2">
    <source>
        <dbReference type="Proteomes" id="UP000821845"/>
    </source>
</evidence>
<keyword evidence="2" id="KW-1185">Reference proteome</keyword>
<organism evidence="1 2">
    <name type="scientific">Hyalomma asiaticum</name>
    <name type="common">Tick</name>
    <dbReference type="NCBI Taxonomy" id="266040"/>
    <lineage>
        <taxon>Eukaryota</taxon>
        <taxon>Metazoa</taxon>
        <taxon>Ecdysozoa</taxon>
        <taxon>Arthropoda</taxon>
        <taxon>Chelicerata</taxon>
        <taxon>Arachnida</taxon>
        <taxon>Acari</taxon>
        <taxon>Parasitiformes</taxon>
        <taxon>Ixodida</taxon>
        <taxon>Ixodoidea</taxon>
        <taxon>Ixodidae</taxon>
        <taxon>Hyalomminae</taxon>
        <taxon>Hyalomma</taxon>
    </lineage>
</organism>
<protein>
    <submittedName>
        <fullName evidence="1">Uncharacterized protein</fullName>
    </submittedName>
</protein>
<proteinExistence type="predicted"/>
<evidence type="ECO:0000313" key="1">
    <source>
        <dbReference type="EMBL" id="KAH6940252.1"/>
    </source>
</evidence>
<comment type="caution">
    <text evidence="1">The sequence shown here is derived from an EMBL/GenBank/DDBJ whole genome shotgun (WGS) entry which is preliminary data.</text>
</comment>
<accession>A0ACB7T4D0</accession>
<dbReference type="Proteomes" id="UP000821845">
    <property type="component" value="Chromosome 2"/>
</dbReference>
<reference evidence="1" key="1">
    <citation type="submission" date="2020-05" db="EMBL/GenBank/DDBJ databases">
        <title>Large-scale comparative analyses of tick genomes elucidate their genetic diversity and vector capacities.</title>
        <authorList>
            <person name="Jia N."/>
            <person name="Wang J."/>
            <person name="Shi W."/>
            <person name="Du L."/>
            <person name="Sun Y."/>
            <person name="Zhan W."/>
            <person name="Jiang J."/>
            <person name="Wang Q."/>
            <person name="Zhang B."/>
            <person name="Ji P."/>
            <person name="Sakyi L.B."/>
            <person name="Cui X."/>
            <person name="Yuan T."/>
            <person name="Jiang B."/>
            <person name="Yang W."/>
            <person name="Lam T.T.-Y."/>
            <person name="Chang Q."/>
            <person name="Ding S."/>
            <person name="Wang X."/>
            <person name="Zhu J."/>
            <person name="Ruan X."/>
            <person name="Zhao L."/>
            <person name="Wei J."/>
            <person name="Que T."/>
            <person name="Du C."/>
            <person name="Cheng J."/>
            <person name="Dai P."/>
            <person name="Han X."/>
            <person name="Huang E."/>
            <person name="Gao Y."/>
            <person name="Liu J."/>
            <person name="Shao H."/>
            <person name="Ye R."/>
            <person name="Li L."/>
            <person name="Wei W."/>
            <person name="Wang X."/>
            <person name="Wang C."/>
            <person name="Yang T."/>
            <person name="Huo Q."/>
            <person name="Li W."/>
            <person name="Guo W."/>
            <person name="Chen H."/>
            <person name="Zhou L."/>
            <person name="Ni X."/>
            <person name="Tian J."/>
            <person name="Zhou Y."/>
            <person name="Sheng Y."/>
            <person name="Liu T."/>
            <person name="Pan Y."/>
            <person name="Xia L."/>
            <person name="Li J."/>
            <person name="Zhao F."/>
            <person name="Cao W."/>
        </authorList>
    </citation>
    <scope>NUCLEOTIDE SEQUENCE</scope>
    <source>
        <strain evidence="1">Hyas-2018</strain>
    </source>
</reference>
<sequence length="229" mass="26180">MSYSCVPLCQSDEKKKTPGLPFDEIPSAADVREKWLAVIRRDNWSQNSTSCYTKKSDHAASTAASVVLPPAVPTPQNHELEEPEPMDITDAVSDTNQRDFPPETPPACDRGVQVNSRQAVASLLATEKAKWKRKERDLRNQVSRLQRTADKYKLEFEKLQQDSIVADISYIKERAVEQQPAALFLLDQIINFRRKRPTWSEETTRRCVVLRHLSTKAYEHVRGQYVKLA</sequence>